<dbReference type="Pfam" id="PF25999">
    <property type="entry name" value="SYNRG_C"/>
    <property type="match status" value="1"/>
</dbReference>
<feature type="compositionally biased region" description="Low complexity" evidence="1">
    <location>
        <begin position="455"/>
        <end position="469"/>
    </location>
</feature>
<feature type="region of interest" description="Disordered" evidence="1">
    <location>
        <begin position="1111"/>
        <end position="1147"/>
    </location>
</feature>
<feature type="compositionally biased region" description="Gly residues" evidence="1">
    <location>
        <begin position="1"/>
        <end position="23"/>
    </location>
</feature>
<feature type="compositionally biased region" description="Low complexity" evidence="1">
    <location>
        <begin position="24"/>
        <end position="39"/>
    </location>
</feature>
<dbReference type="CDD" id="cd00052">
    <property type="entry name" value="EH"/>
    <property type="match status" value="1"/>
</dbReference>
<proteinExistence type="predicted"/>
<dbReference type="GO" id="GO:0030130">
    <property type="term" value="C:clathrin coat of trans-Golgi network vesicle"/>
    <property type="evidence" value="ECO:0007669"/>
    <property type="project" value="TreeGrafter"/>
</dbReference>
<feature type="region of interest" description="Disordered" evidence="1">
    <location>
        <begin position="951"/>
        <end position="976"/>
    </location>
</feature>
<reference evidence="3" key="3">
    <citation type="submission" date="2025-09" db="UniProtKB">
        <authorList>
            <consortium name="Ensembl"/>
        </authorList>
    </citation>
    <scope>IDENTIFICATION</scope>
</reference>
<dbReference type="InterPro" id="IPR011992">
    <property type="entry name" value="EF-hand-dom_pair"/>
</dbReference>
<feature type="region of interest" description="Disordered" evidence="1">
    <location>
        <begin position="655"/>
        <end position="674"/>
    </location>
</feature>
<dbReference type="PANTHER" id="PTHR15463:SF2">
    <property type="entry name" value="SYNERGIN GAMMA"/>
    <property type="match status" value="1"/>
</dbReference>
<feature type="region of interest" description="Disordered" evidence="1">
    <location>
        <begin position="720"/>
        <end position="798"/>
    </location>
</feature>
<feature type="compositionally biased region" description="Low complexity" evidence="1">
    <location>
        <begin position="911"/>
        <end position="922"/>
    </location>
</feature>
<dbReference type="InterPro" id="IPR039656">
    <property type="entry name" value="SYNRG"/>
</dbReference>
<evidence type="ECO:0000256" key="1">
    <source>
        <dbReference type="SAM" id="MobiDB-lite"/>
    </source>
</evidence>
<keyword evidence="4" id="KW-1185">Reference proteome</keyword>
<feature type="region of interest" description="Disordered" evidence="1">
    <location>
        <begin position="455"/>
        <end position="558"/>
    </location>
</feature>
<feature type="compositionally biased region" description="Low complexity" evidence="1">
    <location>
        <begin position="229"/>
        <end position="254"/>
    </location>
</feature>
<dbReference type="SUPFAM" id="SSF47473">
    <property type="entry name" value="EF-hand"/>
    <property type="match status" value="1"/>
</dbReference>
<evidence type="ECO:0000313" key="3">
    <source>
        <dbReference type="Ensembl" id="ENSMZEP00005010721.1"/>
    </source>
</evidence>
<feature type="compositionally biased region" description="Basic and acidic residues" evidence="1">
    <location>
        <begin position="951"/>
        <end position="966"/>
    </location>
</feature>
<organism evidence="3 4">
    <name type="scientific">Maylandia zebra</name>
    <name type="common">zebra mbuna</name>
    <dbReference type="NCBI Taxonomy" id="106582"/>
    <lineage>
        <taxon>Eukaryota</taxon>
        <taxon>Metazoa</taxon>
        <taxon>Chordata</taxon>
        <taxon>Craniata</taxon>
        <taxon>Vertebrata</taxon>
        <taxon>Euteleostomi</taxon>
        <taxon>Actinopterygii</taxon>
        <taxon>Neopterygii</taxon>
        <taxon>Teleostei</taxon>
        <taxon>Neoteleostei</taxon>
        <taxon>Acanthomorphata</taxon>
        <taxon>Ovalentaria</taxon>
        <taxon>Cichlomorphae</taxon>
        <taxon>Cichliformes</taxon>
        <taxon>Cichlidae</taxon>
        <taxon>African cichlids</taxon>
        <taxon>Pseudocrenilabrinae</taxon>
        <taxon>Haplochromini</taxon>
        <taxon>Maylandia</taxon>
        <taxon>Maylandia zebra complex</taxon>
    </lineage>
</organism>
<protein>
    <submittedName>
        <fullName evidence="3">Synergin gamma</fullName>
    </submittedName>
</protein>
<feature type="compositionally biased region" description="Polar residues" evidence="1">
    <location>
        <begin position="534"/>
        <end position="549"/>
    </location>
</feature>
<evidence type="ECO:0000259" key="2">
    <source>
        <dbReference type="PROSITE" id="PS50031"/>
    </source>
</evidence>
<feature type="compositionally biased region" description="Low complexity" evidence="1">
    <location>
        <begin position="738"/>
        <end position="755"/>
    </location>
</feature>
<dbReference type="PROSITE" id="PS50031">
    <property type="entry name" value="EH"/>
    <property type="match status" value="1"/>
</dbReference>
<feature type="region of interest" description="Disordered" evidence="1">
    <location>
        <begin position="288"/>
        <end position="313"/>
    </location>
</feature>
<feature type="compositionally biased region" description="Polar residues" evidence="1">
    <location>
        <begin position="178"/>
        <end position="197"/>
    </location>
</feature>
<sequence length="1371" mass="146381">MALRPGSGGGGSFMYPVGGGLGPPQGMVPMQQQQQQQQQGFPMVPVMQPNMQGMMGMNFGGQMPPGAIPMQGGMAIGMQTPGMQFLGQPQFMGMRPAGPQYTADMQKQMAEEHQKRLEQQQKMLEEDRKRRQFEEQKQKLRLLSSVKPKTGEKSRDDALEAIKGNLDGFSRDAKMHPTPSSQTQKPDSSPSHPSVTAPSLPPAMSEDNDDFSDFQGPVDTPTSFPLPPSSSSSSFTTTPSSFGFSSQAQPSSSAPNIGFSEDDDEFSDFVQGPVNTFPSANFHLSSQSQVQSTFPPSQSLPSSVSIHTDTQHSAVSTSTQSAFQAGVGVYPQQEHIQTMLPAWVYNDSLVPEMFKKVLEITMTPAGIDTAKLYPILMSSGLPREALGQIWASANRTTPGMLTKEELYTVLALIGVAQSGLPAMNVEILGQFPSPPVPNLPALAMAMAPVMPQHQQPMMTQPPVSMAMPTAAPPPVMPMTPAAPAQPPTNTNFIASFPPAQGTKADDDDFQDFQEAPKAGGDQAFSDFQGESGGSFPTTIAPQHQNSTPALLTPVSGSSSASVTSSDKYAVFKQLSVDQPAEPTPPASDIGDKYSVFRQLEQPAEKKSVGEGFADFKSVGTVDDGFTDFKTADSVSPLDPPDQAKLFQPSFPSAFPNSQSLQQLPQQQPAVSLSQPKNPLNMADLDLFSSIAPSVPAPTETKPSTFPSVSVPPSLVLLPGGVKPPGGGADEFGDFALFGSSSDSTQASAAGGAASAPQDDFADFMAFGSSGGEPKGESSAGVQGETSTQQRSQQSSDKYDIFKQLSLEGGLAYDDTKESGAGSFSSLKSDNDDFAEFQSSKFCTALGASEKTLGDKVAAFKQAKEDSASVKSLDLPSIGGSSVGKDDSEDALSVQLDMKLSDMGGDLKHVMSDSSLDLPGLSSHQPPATEGDDMKFDPFGTSALSTLASYDWSDRDESLPGEVRKPPGLEGAGLPSLVPTQRKELTFGSTENITSNSIANIITSFPAEDSSSADDKFEAFADFGSGDQGGVNNEDDFGDFASTVSEKSDSPAATAEAGSEGNQSEASDDFGAFQGDKPKFGRSDFLKASAQAKVKSSEEMIKNELATFDLSVQGSHKRSHSLGEKEIRRSPPSPAPEQPFRDRSNTLNEKPALPVIRDKYKDLTGEVEESERYAYEWQRCLESALEVITKANNTLNGISSSSVCTEVIQSAQGMEYLLGVVEVYRVSRRVELGIKATAVCSEKLQQQLKDISRVWNNLIGFMSLAKLAPDESSLDFSSCILRPGIKNAKDLACGVCLLNVDARSKNKEESTIGRLFKRALTKDRERSLRAFNSETDNFKLMYGGHQYHASCANFWINCVEPKPPGLILPDLL</sequence>
<dbReference type="InterPro" id="IPR000261">
    <property type="entry name" value="EH_dom"/>
</dbReference>
<feature type="region of interest" description="Disordered" evidence="1">
    <location>
        <begin position="1007"/>
        <end position="1075"/>
    </location>
</feature>
<dbReference type="PANTHER" id="PTHR15463">
    <property type="entry name" value="AP1 GAMMA SUBUNIT BINDING PROTEIN 1"/>
    <property type="match status" value="1"/>
</dbReference>
<dbReference type="Gene3D" id="1.10.238.10">
    <property type="entry name" value="EF-hand"/>
    <property type="match status" value="1"/>
</dbReference>
<dbReference type="Ensembl" id="ENSMZET00005011097.1">
    <property type="protein sequence ID" value="ENSMZEP00005010721.1"/>
    <property type="gene ID" value="ENSMZEG00005008013.1"/>
</dbReference>
<feature type="region of interest" description="Disordered" evidence="1">
    <location>
        <begin position="863"/>
        <end position="889"/>
    </location>
</feature>
<feature type="compositionally biased region" description="Basic and acidic residues" evidence="1">
    <location>
        <begin position="149"/>
        <end position="160"/>
    </location>
</feature>
<feature type="compositionally biased region" description="Low complexity" evidence="1">
    <location>
        <begin position="657"/>
        <end position="674"/>
    </location>
</feature>
<reference evidence="3" key="2">
    <citation type="submission" date="2025-08" db="UniProtKB">
        <authorList>
            <consortium name="Ensembl"/>
        </authorList>
    </citation>
    <scope>IDENTIFICATION</scope>
</reference>
<feature type="compositionally biased region" description="Low complexity" evidence="1">
    <location>
        <begin position="776"/>
        <end position="795"/>
    </location>
</feature>
<accession>A0A3P9BM52</accession>
<feature type="domain" description="EH" evidence="2">
    <location>
        <begin position="346"/>
        <end position="437"/>
    </location>
</feature>
<dbReference type="InterPro" id="IPR059024">
    <property type="entry name" value="SYNRG_C"/>
</dbReference>
<dbReference type="GeneTree" id="ENSGT00390000010789"/>
<dbReference type="Proteomes" id="UP000265160">
    <property type="component" value="LG14"/>
</dbReference>
<dbReference type="Pfam" id="PF12763">
    <property type="entry name" value="EH"/>
    <property type="match status" value="1"/>
</dbReference>
<feature type="compositionally biased region" description="Basic and acidic residues" evidence="1">
    <location>
        <begin position="109"/>
        <end position="138"/>
    </location>
</feature>
<feature type="region of interest" description="Disordered" evidence="1">
    <location>
        <begin position="1"/>
        <end position="39"/>
    </location>
</feature>
<evidence type="ECO:0000313" key="4">
    <source>
        <dbReference type="Proteomes" id="UP000265160"/>
    </source>
</evidence>
<feature type="region of interest" description="Disordered" evidence="1">
    <location>
        <begin position="910"/>
        <end position="939"/>
    </location>
</feature>
<feature type="region of interest" description="Disordered" evidence="1">
    <location>
        <begin position="103"/>
        <end position="272"/>
    </location>
</feature>
<reference evidence="3 4" key="1">
    <citation type="journal article" date="2014" name="Nature">
        <title>The genomic substrate for adaptive radiation in African cichlid fish.</title>
        <authorList>
            <person name="Brawand D."/>
            <person name="Wagner C.E."/>
            <person name="Li Y.I."/>
            <person name="Malinsky M."/>
            <person name="Keller I."/>
            <person name="Fan S."/>
            <person name="Simakov O."/>
            <person name="Ng A.Y."/>
            <person name="Lim Z.W."/>
            <person name="Bezault E."/>
            <person name="Turner-Maier J."/>
            <person name="Johnson J."/>
            <person name="Alcazar R."/>
            <person name="Noh H.J."/>
            <person name="Russell P."/>
            <person name="Aken B."/>
            <person name="Alfoldi J."/>
            <person name="Amemiya C."/>
            <person name="Azzouzi N."/>
            <person name="Baroiller J.F."/>
            <person name="Barloy-Hubler F."/>
            <person name="Berlin A."/>
            <person name="Bloomquist R."/>
            <person name="Carleton K.L."/>
            <person name="Conte M.A."/>
            <person name="D'Cotta H."/>
            <person name="Eshel O."/>
            <person name="Gaffney L."/>
            <person name="Galibert F."/>
            <person name="Gante H.F."/>
            <person name="Gnerre S."/>
            <person name="Greuter L."/>
            <person name="Guyon R."/>
            <person name="Haddad N.S."/>
            <person name="Haerty W."/>
            <person name="Harris R.M."/>
            <person name="Hofmann H.A."/>
            <person name="Hourlier T."/>
            <person name="Hulata G."/>
            <person name="Jaffe D.B."/>
            <person name="Lara M."/>
            <person name="Lee A.P."/>
            <person name="MacCallum I."/>
            <person name="Mwaiko S."/>
            <person name="Nikaido M."/>
            <person name="Nishihara H."/>
            <person name="Ozouf-Costaz C."/>
            <person name="Penman D.J."/>
            <person name="Przybylski D."/>
            <person name="Rakotomanga M."/>
            <person name="Renn S.C.P."/>
            <person name="Ribeiro F.J."/>
            <person name="Ron M."/>
            <person name="Salzburger W."/>
            <person name="Sanchez-Pulido L."/>
            <person name="Santos M.E."/>
            <person name="Searle S."/>
            <person name="Sharpe T."/>
            <person name="Swofford R."/>
            <person name="Tan F.J."/>
            <person name="Williams L."/>
            <person name="Young S."/>
            <person name="Yin S."/>
            <person name="Okada N."/>
            <person name="Kocher T.D."/>
            <person name="Miska E.A."/>
            <person name="Lander E.S."/>
            <person name="Venkatesh B."/>
            <person name="Fernald R.D."/>
            <person name="Meyer A."/>
            <person name="Ponting C.P."/>
            <person name="Streelman J.T."/>
            <person name="Lindblad-Toh K."/>
            <person name="Seehausen O."/>
            <person name="Di Palma F."/>
        </authorList>
    </citation>
    <scope>NUCLEOTIDE SEQUENCE</scope>
</reference>
<name>A0A3P9BM52_9CICH</name>